<evidence type="ECO:0008006" key="4">
    <source>
        <dbReference type="Google" id="ProtNLM"/>
    </source>
</evidence>
<dbReference type="OrthoDB" id="7871425at2"/>
<accession>A0A3N2R922</accession>
<keyword evidence="3" id="KW-1185">Reference proteome</keyword>
<proteinExistence type="predicted"/>
<comment type="caution">
    <text evidence="2">The sequence shown here is derived from an EMBL/GenBank/DDBJ whole genome shotgun (WGS) entry which is preliminary data.</text>
</comment>
<dbReference type="AlphaFoldDB" id="A0A3N2R922"/>
<feature type="chain" id="PRO_5018054215" description="DUF1795 domain-containing protein" evidence="1">
    <location>
        <begin position="19"/>
        <end position="167"/>
    </location>
</feature>
<keyword evidence="1" id="KW-0732">Signal</keyword>
<dbReference type="EMBL" id="RDRB01000001">
    <property type="protein sequence ID" value="ROU03974.1"/>
    <property type="molecule type" value="Genomic_DNA"/>
</dbReference>
<protein>
    <recommendedName>
        <fullName evidence="4">DUF1795 domain-containing protein</fullName>
    </recommendedName>
</protein>
<dbReference type="Proteomes" id="UP000268016">
    <property type="component" value="Unassembled WGS sequence"/>
</dbReference>
<evidence type="ECO:0000256" key="1">
    <source>
        <dbReference type="SAM" id="SignalP"/>
    </source>
</evidence>
<gene>
    <name evidence="2" type="ORF">EAT49_00800</name>
</gene>
<feature type="signal peptide" evidence="1">
    <location>
        <begin position="1"/>
        <end position="18"/>
    </location>
</feature>
<name>A0A3N2R922_9RHOB</name>
<evidence type="ECO:0000313" key="3">
    <source>
        <dbReference type="Proteomes" id="UP000268016"/>
    </source>
</evidence>
<reference evidence="2 3" key="1">
    <citation type="submission" date="2018-10" db="EMBL/GenBank/DDBJ databases">
        <title>Histidinibacterium lentulum gen. nov., sp. nov., a marine bacterium from the culture broth of Picochlorum sp. 122.</title>
        <authorList>
            <person name="Wang G."/>
        </authorList>
    </citation>
    <scope>NUCLEOTIDE SEQUENCE [LARGE SCALE GENOMIC DNA]</scope>
    <source>
        <strain evidence="2 3">B17</strain>
    </source>
</reference>
<evidence type="ECO:0000313" key="2">
    <source>
        <dbReference type="EMBL" id="ROU03974.1"/>
    </source>
</evidence>
<sequence length="167" mass="17273">MLPVLALGLAIGPAAAFAQEGCTELGADLAFCPGGTGWEGVPLETAEIGLTLTSGDVTLSIQAVEVPEDPSAEELRLTVTDMAERLIGDDLSAFRPILEDRPETGAGLALRVAFVSGSFDEPLVFALTIVSTGGGVALIQTRAEAEYLDETHSALHRDAISALGVRP</sequence>
<organism evidence="2 3">
    <name type="scientific">Histidinibacterium lentulum</name>
    <dbReference type="NCBI Taxonomy" id="2480588"/>
    <lineage>
        <taxon>Bacteria</taxon>
        <taxon>Pseudomonadati</taxon>
        <taxon>Pseudomonadota</taxon>
        <taxon>Alphaproteobacteria</taxon>
        <taxon>Rhodobacterales</taxon>
        <taxon>Paracoccaceae</taxon>
        <taxon>Histidinibacterium</taxon>
    </lineage>
</organism>